<evidence type="ECO:0000313" key="3">
    <source>
        <dbReference type="EMBL" id="UPT22378.1"/>
    </source>
</evidence>
<feature type="domain" description="UspA" evidence="2">
    <location>
        <begin position="9"/>
        <end position="143"/>
    </location>
</feature>
<organism evidence="3 4">
    <name type="scientific">Thermobifida alba</name>
    <name type="common">Thermomonospora alba</name>
    <dbReference type="NCBI Taxonomy" id="53522"/>
    <lineage>
        <taxon>Bacteria</taxon>
        <taxon>Bacillati</taxon>
        <taxon>Actinomycetota</taxon>
        <taxon>Actinomycetes</taxon>
        <taxon>Streptosporangiales</taxon>
        <taxon>Nocardiopsidaceae</taxon>
        <taxon>Thermobifida</taxon>
    </lineage>
</organism>
<dbReference type="CDD" id="cd00293">
    <property type="entry name" value="USP-like"/>
    <property type="match status" value="1"/>
</dbReference>
<dbReference type="Proteomes" id="UP000832041">
    <property type="component" value="Chromosome"/>
</dbReference>
<dbReference type="SUPFAM" id="SSF52402">
    <property type="entry name" value="Adenine nucleotide alpha hydrolases-like"/>
    <property type="match status" value="1"/>
</dbReference>
<dbReference type="Gene3D" id="3.40.50.620">
    <property type="entry name" value="HUPs"/>
    <property type="match status" value="1"/>
</dbReference>
<dbReference type="InterPro" id="IPR006015">
    <property type="entry name" value="Universal_stress_UspA"/>
</dbReference>
<reference evidence="3 4" key="1">
    <citation type="submission" date="2020-04" db="EMBL/GenBank/DDBJ databases">
        <title>Thermobifida alba genome sequencing and assembly.</title>
        <authorList>
            <person name="Luzics S."/>
            <person name="Horvath B."/>
            <person name="Nagy I."/>
            <person name="Toth A."/>
            <person name="Nagy I."/>
            <person name="Kukolya J."/>
        </authorList>
    </citation>
    <scope>NUCLEOTIDE SEQUENCE [LARGE SCALE GENOMIC DNA]</scope>
    <source>
        <strain evidence="3 4">DSM 43795</strain>
    </source>
</reference>
<gene>
    <name evidence="3" type="ORF">FOF52_16560</name>
</gene>
<comment type="similarity">
    <text evidence="1">Belongs to the universal stress protein A family.</text>
</comment>
<dbReference type="PANTHER" id="PTHR46553">
    <property type="entry name" value="ADENINE NUCLEOTIDE ALPHA HYDROLASES-LIKE SUPERFAMILY PROTEIN"/>
    <property type="match status" value="1"/>
</dbReference>
<evidence type="ECO:0000259" key="2">
    <source>
        <dbReference type="Pfam" id="PF00582"/>
    </source>
</evidence>
<dbReference type="PRINTS" id="PR01438">
    <property type="entry name" value="UNVRSLSTRESS"/>
</dbReference>
<evidence type="ECO:0000313" key="4">
    <source>
        <dbReference type="Proteomes" id="UP000832041"/>
    </source>
</evidence>
<evidence type="ECO:0000256" key="1">
    <source>
        <dbReference type="ARBA" id="ARBA00008791"/>
    </source>
</evidence>
<accession>A0ABY4L3Y6</accession>
<keyword evidence="4" id="KW-1185">Reference proteome</keyword>
<dbReference type="InterPro" id="IPR014729">
    <property type="entry name" value="Rossmann-like_a/b/a_fold"/>
</dbReference>
<dbReference type="RefSeq" id="WP_248590863.1">
    <property type="nucleotide sequence ID" value="NZ_BAABEB010000007.1"/>
</dbReference>
<dbReference type="PANTHER" id="PTHR46553:SF3">
    <property type="entry name" value="ADENINE NUCLEOTIDE ALPHA HYDROLASES-LIKE SUPERFAMILY PROTEIN"/>
    <property type="match status" value="1"/>
</dbReference>
<dbReference type="EMBL" id="CP051627">
    <property type="protein sequence ID" value="UPT22378.1"/>
    <property type="molecule type" value="Genomic_DNA"/>
</dbReference>
<dbReference type="InterPro" id="IPR006016">
    <property type="entry name" value="UspA"/>
</dbReference>
<protein>
    <submittedName>
        <fullName evidence="3">Universal stress protein</fullName>
    </submittedName>
</protein>
<sequence length="168" mass="18218">MNPTPRKNRIVVGFDGSAISLAALDWAAEEARARNCELWVVHVLDRGQATRPSYAGAPPSQTDRHSRLVRHLHRAVREAERIWPRIVPFVVGGDLVAPALLRAAAEAELLVVGTPEHRSLDTPTLSSTAAACVREARCPVVIVSHVPRTGDERRPLALVPAARAEANV</sequence>
<proteinExistence type="inferred from homology"/>
<name>A0ABY4L3Y6_THEAE</name>
<dbReference type="Pfam" id="PF00582">
    <property type="entry name" value="Usp"/>
    <property type="match status" value="1"/>
</dbReference>